<evidence type="ECO:0000256" key="5">
    <source>
        <dbReference type="ARBA" id="ARBA00023002"/>
    </source>
</evidence>
<gene>
    <name evidence="9" type="primary">catA_2</name>
    <name evidence="9" type="ORF">GCM10023215_55930</name>
</gene>
<keyword evidence="3" id="KW-0479">Metal-binding</keyword>
<evidence type="ECO:0000313" key="9">
    <source>
        <dbReference type="EMBL" id="GAA4707710.1"/>
    </source>
</evidence>
<dbReference type="PROSITE" id="PS00083">
    <property type="entry name" value="INTRADIOL_DIOXYGENAS"/>
    <property type="match status" value="1"/>
</dbReference>
<keyword evidence="10" id="KW-1185">Reference proteome</keyword>
<dbReference type="Gene3D" id="2.60.130.10">
    <property type="entry name" value="Aromatic compound dioxygenase"/>
    <property type="match status" value="1"/>
</dbReference>
<dbReference type="InterPro" id="IPR015889">
    <property type="entry name" value="Intradiol_dOase_core"/>
</dbReference>
<evidence type="ECO:0000256" key="7">
    <source>
        <dbReference type="SAM" id="MobiDB-lite"/>
    </source>
</evidence>
<sequence>MTTTPDLATQPSPTAAGSGANASEAFRASSGRRGAAATSTERADRLVRRTLEAIHQVVREEEVTYPEFQAVKRWLMDVGEGGEWPLFLDVFVEHEVEKVAARTQHGSAGTIEGPYYLPGQQRLGPVATLPMRVDEQGERLVFSGQVRDLDGRPLAGAEVDFWQADADGYYSGFAPHLPDGNLRGVIVTDDEGRFTITTIKPAPYQIPTDGPTGAMIAAAGWHPWRPAHLHLMVRADGHRQVTTQLYFAGGEWLDSDVASATKDELVLHTEHTANGWTAVYDFVLEPA</sequence>
<evidence type="ECO:0000259" key="8">
    <source>
        <dbReference type="PROSITE" id="PS00083"/>
    </source>
</evidence>
<dbReference type="InterPro" id="IPR012800">
    <property type="entry name" value="Cchol_dOase_actb"/>
</dbReference>
<dbReference type="Proteomes" id="UP001500325">
    <property type="component" value="Unassembled WGS sequence"/>
</dbReference>
<feature type="domain" description="Intradiol ring-cleavage dioxygenases" evidence="8">
    <location>
        <begin position="142"/>
        <end position="170"/>
    </location>
</feature>
<feature type="compositionally biased region" description="Low complexity" evidence="7">
    <location>
        <begin position="22"/>
        <end position="37"/>
    </location>
</feature>
<evidence type="ECO:0000256" key="6">
    <source>
        <dbReference type="ARBA" id="ARBA00023004"/>
    </source>
</evidence>
<evidence type="ECO:0000256" key="4">
    <source>
        <dbReference type="ARBA" id="ARBA00022964"/>
    </source>
</evidence>
<reference evidence="10" key="1">
    <citation type="journal article" date="2019" name="Int. J. Syst. Evol. Microbiol.">
        <title>The Global Catalogue of Microorganisms (GCM) 10K type strain sequencing project: providing services to taxonomists for standard genome sequencing and annotation.</title>
        <authorList>
            <consortium name="The Broad Institute Genomics Platform"/>
            <consortium name="The Broad Institute Genome Sequencing Center for Infectious Disease"/>
            <person name="Wu L."/>
            <person name="Ma J."/>
        </authorList>
    </citation>
    <scope>NUCLEOTIDE SEQUENCE [LARGE SCALE GENOMIC DNA]</scope>
    <source>
        <strain evidence="10">JCM 18055</strain>
    </source>
</reference>
<evidence type="ECO:0000313" key="10">
    <source>
        <dbReference type="Proteomes" id="UP001500325"/>
    </source>
</evidence>
<dbReference type="InterPro" id="IPR000627">
    <property type="entry name" value="Intradiol_dOase_C"/>
</dbReference>
<dbReference type="SUPFAM" id="SSF49482">
    <property type="entry name" value="Aromatic compound dioxygenase"/>
    <property type="match status" value="1"/>
</dbReference>
<dbReference type="InterPro" id="IPR043029">
    <property type="entry name" value="1_2-CTD_multi_dom"/>
</dbReference>
<dbReference type="NCBIfam" id="TIGR02438">
    <property type="entry name" value="catachol_actin"/>
    <property type="match status" value="1"/>
</dbReference>
<dbReference type="Pfam" id="PF00775">
    <property type="entry name" value="Dioxygenase_C"/>
    <property type="match status" value="1"/>
</dbReference>
<dbReference type="EMBL" id="BAABIC010000025">
    <property type="protein sequence ID" value="GAA4707710.1"/>
    <property type="molecule type" value="Genomic_DNA"/>
</dbReference>
<keyword evidence="6" id="KW-0408">Iron</keyword>
<comment type="cofactor">
    <cofactor evidence="1">
        <name>Fe(3+)</name>
        <dbReference type="ChEBI" id="CHEBI:29034"/>
    </cofactor>
</comment>
<keyword evidence="5" id="KW-0560">Oxidoreductase</keyword>
<organism evidence="9 10">
    <name type="scientific">Pseudonocardia yuanmonensis</name>
    <dbReference type="NCBI Taxonomy" id="1095914"/>
    <lineage>
        <taxon>Bacteria</taxon>
        <taxon>Bacillati</taxon>
        <taxon>Actinomycetota</taxon>
        <taxon>Actinomycetes</taxon>
        <taxon>Pseudonocardiales</taxon>
        <taxon>Pseudonocardiaceae</taxon>
        <taxon>Pseudonocardia</taxon>
    </lineage>
</organism>
<feature type="region of interest" description="Disordered" evidence="7">
    <location>
        <begin position="1"/>
        <end position="42"/>
    </location>
</feature>
<comment type="similarity">
    <text evidence="2">Belongs to the intradiol ring-cleavage dioxygenase family.</text>
</comment>
<protein>
    <submittedName>
        <fullName evidence="9">Catechol 1,2-dioxygenase</fullName>
    </submittedName>
</protein>
<evidence type="ECO:0000256" key="2">
    <source>
        <dbReference type="ARBA" id="ARBA00007825"/>
    </source>
</evidence>
<proteinExistence type="inferred from homology"/>
<evidence type="ECO:0000256" key="3">
    <source>
        <dbReference type="ARBA" id="ARBA00022723"/>
    </source>
</evidence>
<dbReference type="InterPro" id="IPR007535">
    <property type="entry name" value="Catechol_dOase_N"/>
</dbReference>
<keyword evidence="4" id="KW-0223">Dioxygenase</keyword>
<dbReference type="PANTHER" id="PTHR33711">
    <property type="entry name" value="DIOXYGENASE, PUTATIVE (AFU_ORTHOLOGUE AFUA_2G02910)-RELATED"/>
    <property type="match status" value="1"/>
</dbReference>
<accession>A0ABP8XK44</accession>
<name>A0ABP8XK44_9PSEU</name>
<evidence type="ECO:0000256" key="1">
    <source>
        <dbReference type="ARBA" id="ARBA00001965"/>
    </source>
</evidence>
<dbReference type="Pfam" id="PF04444">
    <property type="entry name" value="Dioxygenase_N"/>
    <property type="match status" value="1"/>
</dbReference>
<dbReference type="PANTHER" id="PTHR33711:SF7">
    <property type="entry name" value="INTRADIOL RING-CLEAVAGE DIOXYGENASES DOMAIN-CONTAINING PROTEIN-RELATED"/>
    <property type="match status" value="1"/>
</dbReference>
<feature type="compositionally biased region" description="Polar residues" evidence="7">
    <location>
        <begin position="1"/>
        <end position="15"/>
    </location>
</feature>
<dbReference type="RefSeq" id="WP_345383757.1">
    <property type="nucleotide sequence ID" value="NZ_BAABIC010000025.1"/>
</dbReference>
<dbReference type="Gene3D" id="6.10.10.40">
    <property type="entry name" value="Catechol 1,2-dioxygenase multimerisation domain-like"/>
    <property type="match status" value="1"/>
</dbReference>
<comment type="caution">
    <text evidence="9">The sequence shown here is derived from an EMBL/GenBank/DDBJ whole genome shotgun (WGS) entry which is preliminary data.</text>
</comment>
<dbReference type="InterPro" id="IPR050770">
    <property type="entry name" value="Intradiol_RC_Dioxygenase"/>
</dbReference>